<protein>
    <submittedName>
        <fullName evidence="1">Uncharacterized protein</fullName>
    </submittedName>
</protein>
<organism evidence="1 2">
    <name type="scientific">Crenobacter caeni</name>
    <dbReference type="NCBI Taxonomy" id="2705474"/>
    <lineage>
        <taxon>Bacteria</taxon>
        <taxon>Pseudomonadati</taxon>
        <taxon>Pseudomonadota</taxon>
        <taxon>Betaproteobacteria</taxon>
        <taxon>Neisseriales</taxon>
        <taxon>Neisseriaceae</taxon>
        <taxon>Crenobacter</taxon>
    </lineage>
</organism>
<proteinExistence type="predicted"/>
<dbReference type="Proteomes" id="UP000482578">
    <property type="component" value="Unassembled WGS sequence"/>
</dbReference>
<accession>A0A6B2KN64</accession>
<keyword evidence="2" id="KW-1185">Reference proteome</keyword>
<gene>
    <name evidence="1" type="ORF">GZH52_02520</name>
</gene>
<dbReference type="AlphaFoldDB" id="A0A6B2KN64"/>
<evidence type="ECO:0000313" key="1">
    <source>
        <dbReference type="EMBL" id="NDV11672.1"/>
    </source>
</evidence>
<dbReference type="Pfam" id="PF23840">
    <property type="entry name" value="Phage_tail_terminator"/>
    <property type="match status" value="1"/>
</dbReference>
<comment type="caution">
    <text evidence="1">The sequence shown here is derived from an EMBL/GenBank/DDBJ whole genome shotgun (WGS) entry which is preliminary data.</text>
</comment>
<name>A0A6B2KN64_9NEIS</name>
<reference evidence="1 2" key="1">
    <citation type="submission" date="2020-02" db="EMBL/GenBank/DDBJ databases">
        <authorList>
            <person name="Yang Z."/>
        </authorList>
    </citation>
    <scope>NUCLEOTIDE SEQUENCE [LARGE SCALE GENOMIC DNA]</scope>
    <source>
        <strain evidence="1 2">HX-7-9</strain>
    </source>
</reference>
<sequence>MKITPIITHLRARCPSFSGRVAGALELSALLEENAPLMALPAAYVVPTRDDPESVTTNTPYQQPLLEQFDVVLALSTSDERGQAVADRLHDLRSELWRALLGWRPSDLYEPIEYDGGDMLLLNRARVLYRYAFRLESQIGGVRSAGAPPETWHDVAQDGLPGLSGMRAGVDYAVPDGRIEHQLDVKFTTNP</sequence>
<evidence type="ECO:0000313" key="2">
    <source>
        <dbReference type="Proteomes" id="UP000482578"/>
    </source>
</evidence>
<dbReference type="EMBL" id="JAAGAA010000002">
    <property type="protein sequence ID" value="NDV11672.1"/>
    <property type="molecule type" value="Genomic_DNA"/>
</dbReference>
<dbReference type="RefSeq" id="WP_163314942.1">
    <property type="nucleotide sequence ID" value="NZ_JAAGAA010000002.1"/>
</dbReference>
<dbReference type="InterPro" id="IPR056912">
    <property type="entry name" value="Phage_JBD30_tail_term-like"/>
</dbReference>